<dbReference type="Gene3D" id="3.60.15.10">
    <property type="entry name" value="Ribonuclease Z/Hydroxyacylglutathione hydrolase-like"/>
    <property type="match status" value="1"/>
</dbReference>
<gene>
    <name evidence="2" type="ORF">H8R94_02670</name>
</gene>
<evidence type="ECO:0000313" key="3">
    <source>
        <dbReference type="Proteomes" id="UP000643810"/>
    </source>
</evidence>
<feature type="domain" description="Metallo-beta-lactamase" evidence="1">
    <location>
        <begin position="11"/>
        <end position="193"/>
    </location>
</feature>
<dbReference type="SMART" id="SM00849">
    <property type="entry name" value="Lactamase_B"/>
    <property type="match status" value="1"/>
</dbReference>
<accession>A0ABR7GDL6</accession>
<dbReference type="EMBL" id="JACOPG010000001">
    <property type="protein sequence ID" value="MBC5685527.1"/>
    <property type="molecule type" value="Genomic_DNA"/>
</dbReference>
<name>A0ABR7GDL6_9FIRM</name>
<dbReference type="InterPro" id="IPR036866">
    <property type="entry name" value="RibonucZ/Hydroxyglut_hydro"/>
</dbReference>
<dbReference type="InterPro" id="IPR001279">
    <property type="entry name" value="Metallo-B-lactamas"/>
</dbReference>
<dbReference type="RefSeq" id="WP_118280877.1">
    <property type="nucleotide sequence ID" value="NZ_JACOPG010000001.1"/>
</dbReference>
<evidence type="ECO:0000259" key="1">
    <source>
        <dbReference type="SMART" id="SM00849"/>
    </source>
</evidence>
<sequence>MDFFSVASGSSGNCICLGSDQCHVMIDAGISGKRIEEGMNTYDYTTSDMDGVLITHEHSDHIQGLGVVARKYGLPIYATKGTADAILQSSSVGKIDPSLFHVIEAGKTFFIGNLEIYPMSISHDAADPVAYLVSDGRHRVGVVTDLGYYDADIVSHMEGLDALLLEANHDIHMLQVGAYPYPLKQRILGERGHLSNETSGQLLGQILHDGMQHILLGHLSKENNYDELAYETVRLEISLGDNPYRGNDFPIEVAKRDRPSSLIRL</sequence>
<dbReference type="PANTHER" id="PTHR47619:SF1">
    <property type="entry name" value="EXODEOXYRIBONUCLEASE WALJ"/>
    <property type="match status" value="1"/>
</dbReference>
<dbReference type="PANTHER" id="PTHR47619">
    <property type="entry name" value="METALLO-HYDROLASE YYCJ-RELATED"/>
    <property type="match status" value="1"/>
</dbReference>
<dbReference type="SUPFAM" id="SSF56281">
    <property type="entry name" value="Metallo-hydrolase/oxidoreductase"/>
    <property type="match status" value="1"/>
</dbReference>
<reference evidence="2 3" key="1">
    <citation type="submission" date="2020-08" db="EMBL/GenBank/DDBJ databases">
        <title>Genome public.</title>
        <authorList>
            <person name="Liu C."/>
            <person name="Sun Q."/>
        </authorList>
    </citation>
    <scope>NUCLEOTIDE SEQUENCE [LARGE SCALE GENOMIC DNA]</scope>
    <source>
        <strain evidence="2 3">NSJ-9</strain>
    </source>
</reference>
<keyword evidence="3" id="KW-1185">Reference proteome</keyword>
<organism evidence="2 3">
    <name type="scientific">Roseburia lenta</name>
    <dbReference type="NCBI Taxonomy" id="2763061"/>
    <lineage>
        <taxon>Bacteria</taxon>
        <taxon>Bacillati</taxon>
        <taxon>Bacillota</taxon>
        <taxon>Clostridia</taxon>
        <taxon>Lachnospirales</taxon>
        <taxon>Lachnospiraceae</taxon>
        <taxon>Roseburia</taxon>
    </lineage>
</organism>
<dbReference type="InterPro" id="IPR052533">
    <property type="entry name" value="WalJ/YycJ-like"/>
</dbReference>
<dbReference type="Proteomes" id="UP000643810">
    <property type="component" value="Unassembled WGS sequence"/>
</dbReference>
<dbReference type="Pfam" id="PF12706">
    <property type="entry name" value="Lactamase_B_2"/>
    <property type="match status" value="1"/>
</dbReference>
<proteinExistence type="predicted"/>
<evidence type="ECO:0000313" key="2">
    <source>
        <dbReference type="EMBL" id="MBC5685527.1"/>
    </source>
</evidence>
<comment type="caution">
    <text evidence="2">The sequence shown here is derived from an EMBL/GenBank/DDBJ whole genome shotgun (WGS) entry which is preliminary data.</text>
</comment>
<protein>
    <submittedName>
        <fullName evidence="2">MBL fold metallo-hydrolase</fullName>
    </submittedName>
</protein>